<reference evidence="2 3" key="1">
    <citation type="submission" date="2018-10" db="EMBL/GenBank/DDBJ databases">
        <title>Anaerotruncus faecis sp. nov., isolated from human feces.</title>
        <authorList>
            <person name="Wang Y.-J."/>
        </authorList>
    </citation>
    <scope>NUCLEOTIDE SEQUENCE [LARGE SCALE GENOMIC DNA]</scope>
    <source>
        <strain evidence="2 3">22A2-44</strain>
    </source>
</reference>
<dbReference type="PROSITE" id="PS01332">
    <property type="entry name" value="HTH_RRF2_1"/>
    <property type="match status" value="1"/>
</dbReference>
<dbReference type="PANTHER" id="PTHR33221">
    <property type="entry name" value="WINGED HELIX-TURN-HELIX TRANSCRIPTIONAL REGULATOR, RRF2 FAMILY"/>
    <property type="match status" value="1"/>
</dbReference>
<dbReference type="SUPFAM" id="SSF46785">
    <property type="entry name" value="Winged helix' DNA-binding domain"/>
    <property type="match status" value="1"/>
</dbReference>
<accession>A0A498CP00</accession>
<dbReference type="InterPro" id="IPR036388">
    <property type="entry name" value="WH-like_DNA-bd_sf"/>
</dbReference>
<dbReference type="GO" id="GO:0005829">
    <property type="term" value="C:cytosol"/>
    <property type="evidence" value="ECO:0007669"/>
    <property type="project" value="TreeGrafter"/>
</dbReference>
<evidence type="ECO:0000256" key="1">
    <source>
        <dbReference type="ARBA" id="ARBA00023125"/>
    </source>
</evidence>
<evidence type="ECO:0000313" key="2">
    <source>
        <dbReference type="EMBL" id="RLL09674.1"/>
    </source>
</evidence>
<name>A0A498CP00_9FIRM</name>
<sequence>MKISTRGRYALRLMLDLALHDTGEYISLRDISARQEISVKYLEQIVTVLGRAGLVRSVRGPQGGYRLAKVPADYTAGEILRTIEGSLAPVACLDDSPNACARAGECATLVLWERLSRAINETVDGMTLADLAEIQRAKAGNDYVI</sequence>
<evidence type="ECO:0000313" key="3">
    <source>
        <dbReference type="Proteomes" id="UP000276301"/>
    </source>
</evidence>
<dbReference type="NCBIfam" id="TIGR00738">
    <property type="entry name" value="rrf2_super"/>
    <property type="match status" value="1"/>
</dbReference>
<dbReference type="GO" id="GO:0003677">
    <property type="term" value="F:DNA binding"/>
    <property type="evidence" value="ECO:0007669"/>
    <property type="project" value="UniProtKB-KW"/>
</dbReference>
<dbReference type="Pfam" id="PF02082">
    <property type="entry name" value="Rrf2"/>
    <property type="match status" value="1"/>
</dbReference>
<dbReference type="PROSITE" id="PS51197">
    <property type="entry name" value="HTH_RRF2_2"/>
    <property type="match status" value="1"/>
</dbReference>
<dbReference type="InterPro" id="IPR030489">
    <property type="entry name" value="TR_Rrf2-type_CS"/>
</dbReference>
<proteinExistence type="predicted"/>
<dbReference type="Gene3D" id="1.10.10.10">
    <property type="entry name" value="Winged helix-like DNA-binding domain superfamily/Winged helix DNA-binding domain"/>
    <property type="match status" value="1"/>
</dbReference>
<dbReference type="InterPro" id="IPR000944">
    <property type="entry name" value="Tscrpt_reg_Rrf2"/>
</dbReference>
<gene>
    <name evidence="2" type="ORF">D4A47_09950</name>
</gene>
<dbReference type="RefSeq" id="WP_121587165.1">
    <property type="nucleotide sequence ID" value="NZ_RCHT01000019.1"/>
</dbReference>
<dbReference type="PANTHER" id="PTHR33221:SF5">
    <property type="entry name" value="HTH-TYPE TRANSCRIPTIONAL REGULATOR ISCR"/>
    <property type="match status" value="1"/>
</dbReference>
<dbReference type="InterPro" id="IPR036390">
    <property type="entry name" value="WH_DNA-bd_sf"/>
</dbReference>
<keyword evidence="1" id="KW-0238">DNA-binding</keyword>
<dbReference type="EMBL" id="RCHT01000019">
    <property type="protein sequence ID" value="RLL09674.1"/>
    <property type="molecule type" value="Genomic_DNA"/>
</dbReference>
<comment type="caution">
    <text evidence="2">The sequence shown here is derived from an EMBL/GenBank/DDBJ whole genome shotgun (WGS) entry which is preliminary data.</text>
</comment>
<organism evidence="2 3">
    <name type="scientific">Anaerotruncus massiliensis</name>
    <name type="common">ex Liu et al. 2021</name>
    <dbReference type="NCBI Taxonomy" id="2321404"/>
    <lineage>
        <taxon>Bacteria</taxon>
        <taxon>Bacillati</taxon>
        <taxon>Bacillota</taxon>
        <taxon>Clostridia</taxon>
        <taxon>Eubacteriales</taxon>
        <taxon>Oscillospiraceae</taxon>
        <taxon>Anaerotruncus</taxon>
    </lineage>
</organism>
<dbReference type="GO" id="GO:0003700">
    <property type="term" value="F:DNA-binding transcription factor activity"/>
    <property type="evidence" value="ECO:0007669"/>
    <property type="project" value="TreeGrafter"/>
</dbReference>
<keyword evidence="3" id="KW-1185">Reference proteome</keyword>
<dbReference type="Proteomes" id="UP000276301">
    <property type="component" value="Unassembled WGS sequence"/>
</dbReference>
<dbReference type="AlphaFoldDB" id="A0A498CP00"/>
<protein>
    <submittedName>
        <fullName evidence="2">Rrf2 family transcriptional regulator</fullName>
    </submittedName>
</protein>